<evidence type="ECO:0000259" key="1">
    <source>
        <dbReference type="Pfam" id="PF13521"/>
    </source>
</evidence>
<dbReference type="Gene3D" id="3.40.50.620">
    <property type="entry name" value="HUPs"/>
    <property type="match status" value="1"/>
</dbReference>
<protein>
    <submittedName>
        <fullName evidence="2">AAA family ATPase</fullName>
    </submittedName>
</protein>
<evidence type="ECO:0000313" key="2">
    <source>
        <dbReference type="EMBL" id="MCX8522677.1"/>
    </source>
</evidence>
<dbReference type="SUPFAM" id="SSF52540">
    <property type="entry name" value="P-loop containing nucleoside triphosphate hydrolases"/>
    <property type="match status" value="1"/>
</dbReference>
<dbReference type="PANTHER" id="PTHR37512:SF1">
    <property type="entry name" value="NADR_TTD14 AAA DOMAIN-CONTAINING PROTEIN"/>
    <property type="match status" value="1"/>
</dbReference>
<dbReference type="PANTHER" id="PTHR37512">
    <property type="entry name" value="TRIFUNCTIONAL NAD BIOSYNTHESIS/REGULATOR PROTEIN NADR"/>
    <property type="match status" value="1"/>
</dbReference>
<reference evidence="2" key="1">
    <citation type="submission" date="2022-10" db="EMBL/GenBank/DDBJ databases">
        <title>Chryseobacterium sp. nov., a novel bacterial species.</title>
        <authorList>
            <person name="Cao Y."/>
        </authorList>
    </citation>
    <scope>NUCLEOTIDE SEQUENCE</scope>
    <source>
        <strain evidence="2">CCTCC AB2015118</strain>
    </source>
</reference>
<sequence>MKGFVFGKFYPFHIGHQKMIEFALEKGSVTVLVCAEEKEKIDGNIRKEWIWETFKDNKNLKVKVFKYDENNFPNTSVSDWEVSKIWSEVFKEYFKEEDFLVTSEEYGEMLSMIMDIDHFMFDENRKNVQVSASKIRENIFENWNYLPLSVQKYFALKVVFLGTESTGKTVMTNNLSEYFKSNKVSEAGRDLISDSKEFDCNDLKKVYTEHANRIENVDHCESFLTLIDTDIHITKSYSEFIFGKKLSVPEEIIEKNKADLYLYSTKDAEYIQDGTRLEIGDRNKLDESHRNILKEDKIDFLKISGSWNDREKMAIDFIEKLILEKKNIFKTKAEKNL</sequence>
<evidence type="ECO:0000313" key="3">
    <source>
        <dbReference type="Proteomes" id="UP001073122"/>
    </source>
</evidence>
<proteinExistence type="predicted"/>
<keyword evidence="3" id="KW-1185">Reference proteome</keyword>
<dbReference type="InterPro" id="IPR052735">
    <property type="entry name" value="NAD_biosynth-regulator"/>
</dbReference>
<dbReference type="RefSeq" id="WP_267263998.1">
    <property type="nucleotide sequence ID" value="NZ_JAOVZW010000001.1"/>
</dbReference>
<gene>
    <name evidence="2" type="ORF">OF897_01915</name>
</gene>
<dbReference type="EMBL" id="JAOVZW010000001">
    <property type="protein sequence ID" value="MCX8522677.1"/>
    <property type="molecule type" value="Genomic_DNA"/>
</dbReference>
<name>A0ABT3XMG9_9FLAO</name>
<dbReference type="Pfam" id="PF13521">
    <property type="entry name" value="AAA_28"/>
    <property type="match status" value="1"/>
</dbReference>
<dbReference type="InterPro" id="IPR004821">
    <property type="entry name" value="Cyt_trans-like"/>
</dbReference>
<comment type="caution">
    <text evidence="2">The sequence shown here is derived from an EMBL/GenBank/DDBJ whole genome shotgun (WGS) entry which is preliminary data.</text>
</comment>
<dbReference type="InterPro" id="IPR014729">
    <property type="entry name" value="Rossmann-like_a/b/a_fold"/>
</dbReference>
<accession>A0ABT3XMG9</accession>
<dbReference type="Gene3D" id="3.40.50.300">
    <property type="entry name" value="P-loop containing nucleotide triphosphate hydrolases"/>
    <property type="match status" value="1"/>
</dbReference>
<organism evidence="2 3">
    <name type="scientific">Chryseobacterium formosus</name>
    <dbReference type="NCBI Taxonomy" id="1537363"/>
    <lineage>
        <taxon>Bacteria</taxon>
        <taxon>Pseudomonadati</taxon>
        <taxon>Bacteroidota</taxon>
        <taxon>Flavobacteriia</taxon>
        <taxon>Flavobacteriales</taxon>
        <taxon>Weeksellaceae</taxon>
        <taxon>Chryseobacterium group</taxon>
        <taxon>Chryseobacterium</taxon>
    </lineage>
</organism>
<dbReference type="NCBIfam" id="TIGR00125">
    <property type="entry name" value="cyt_tran_rel"/>
    <property type="match status" value="1"/>
</dbReference>
<feature type="domain" description="NadR/Ttd14 AAA" evidence="1">
    <location>
        <begin position="157"/>
        <end position="310"/>
    </location>
</feature>
<dbReference type="InterPro" id="IPR038727">
    <property type="entry name" value="NadR/Ttd14_AAA_dom"/>
</dbReference>
<dbReference type="Proteomes" id="UP001073122">
    <property type="component" value="Unassembled WGS sequence"/>
</dbReference>
<dbReference type="InterPro" id="IPR027417">
    <property type="entry name" value="P-loop_NTPase"/>
</dbReference>
<dbReference type="SUPFAM" id="SSF52374">
    <property type="entry name" value="Nucleotidylyl transferase"/>
    <property type="match status" value="1"/>
</dbReference>